<feature type="region of interest" description="Disordered" evidence="1">
    <location>
        <begin position="184"/>
        <end position="264"/>
    </location>
</feature>
<accession>A0ABR1MER8</accession>
<reference evidence="2 3" key="1">
    <citation type="submission" date="2024-04" db="EMBL/GenBank/DDBJ databases">
        <title>Phyllosticta paracitricarpa is synonymous to the EU quarantine fungus P. citricarpa based on phylogenomic analyses.</title>
        <authorList>
            <consortium name="Lawrence Berkeley National Laboratory"/>
            <person name="Van Ingen-Buijs V.A."/>
            <person name="Van Westerhoven A.C."/>
            <person name="Haridas S."/>
            <person name="Skiadas P."/>
            <person name="Martin F."/>
            <person name="Groenewald J.Z."/>
            <person name="Crous P.W."/>
            <person name="Seidl M.F."/>
        </authorList>
    </citation>
    <scope>NUCLEOTIDE SEQUENCE [LARGE SCALE GENOMIC DNA]</scope>
    <source>
        <strain evidence="2 3">CBS 122670</strain>
    </source>
</reference>
<feature type="compositionally biased region" description="Basic and acidic residues" evidence="1">
    <location>
        <begin position="249"/>
        <end position="261"/>
    </location>
</feature>
<feature type="compositionally biased region" description="Low complexity" evidence="1">
    <location>
        <begin position="105"/>
        <end position="115"/>
    </location>
</feature>
<feature type="compositionally biased region" description="Low complexity" evidence="1">
    <location>
        <begin position="42"/>
        <end position="51"/>
    </location>
</feature>
<feature type="region of interest" description="Disordered" evidence="1">
    <location>
        <begin position="544"/>
        <end position="567"/>
    </location>
</feature>
<sequence length="567" mass="60239">MPRLPSASAASPEPQPQPPNQQRQRLPPVRHYSSSSSRRRTASASASLSSFTTLDDALRSLSMDSCSTSTTPTTSPRLEHATHASTLTAAAPPSFGSYRYDGYRQQQQQQQQQQQRTRRPSSICPHARWDEQQQQQGELDPGQGHGDEGERVFGRRTLPQRPQQHQHLMTAPALLQTQRLVRSEGGALEEGDEEEEEGSGSGLLGDVETNKEEAQDIVASPQPQQPMSVGRRNDSGEGEGVGLLVRRTASGEEQQRRHGDGEQLDYCDVVASSNHGRPSYATLAFSSFSSSSSGSSSSAASSSSSGSSSTVTAATGFSSATPSAVGRRASAPSTPTLSSSSSWSSFCPLLARLPSYDEENPPPPESPGAAPSNTPGPMHLQLPENGGVGSRRPYTPSPLTPFPHHSQYFRPPLVPSGSSSSSTMRSPSPYAHVTRRASAMAAPSSPASSSRGRDYMNPDTPPRTPPAAAAIMMAALERRRSESVAVMTRKGLGTGSCSPVSGSRTLAVQCASCGRCKPEKSRFCCGWPPVHMVLFHGPSGRGWAVGDKGKRSRAARRNKAMTGGGIH</sequence>
<protein>
    <submittedName>
        <fullName evidence="2">Uncharacterized protein</fullName>
    </submittedName>
</protein>
<evidence type="ECO:0000313" key="3">
    <source>
        <dbReference type="Proteomes" id="UP001365128"/>
    </source>
</evidence>
<feature type="compositionally biased region" description="Low complexity" evidence="1">
    <location>
        <begin position="329"/>
        <end position="345"/>
    </location>
</feature>
<feature type="compositionally biased region" description="Low complexity" evidence="1">
    <location>
        <begin position="83"/>
        <end position="94"/>
    </location>
</feature>
<proteinExistence type="predicted"/>
<feature type="compositionally biased region" description="Low complexity" evidence="1">
    <location>
        <begin position="415"/>
        <end position="429"/>
    </location>
</feature>
<feature type="region of interest" description="Disordered" evidence="1">
    <location>
        <begin position="286"/>
        <end position="460"/>
    </location>
</feature>
<dbReference type="Proteomes" id="UP001365128">
    <property type="component" value="Unassembled WGS sequence"/>
</dbReference>
<feature type="compositionally biased region" description="Basic residues" evidence="1">
    <location>
        <begin position="550"/>
        <end position="559"/>
    </location>
</feature>
<feature type="compositionally biased region" description="Acidic residues" evidence="1">
    <location>
        <begin position="187"/>
        <end position="198"/>
    </location>
</feature>
<evidence type="ECO:0000313" key="2">
    <source>
        <dbReference type="EMBL" id="KAK7546206.1"/>
    </source>
</evidence>
<feature type="compositionally biased region" description="Low complexity" evidence="1">
    <location>
        <begin position="437"/>
        <end position="450"/>
    </location>
</feature>
<feature type="region of interest" description="Disordered" evidence="1">
    <location>
        <begin position="1"/>
        <end position="51"/>
    </location>
</feature>
<comment type="caution">
    <text evidence="2">The sequence shown here is derived from an EMBL/GenBank/DDBJ whole genome shotgun (WGS) entry which is preliminary data.</text>
</comment>
<gene>
    <name evidence="2" type="ORF">IWX46DRAFT_82006</name>
</gene>
<feature type="region of interest" description="Disordered" evidence="1">
    <location>
        <begin position="63"/>
        <end position="151"/>
    </location>
</feature>
<evidence type="ECO:0000256" key="1">
    <source>
        <dbReference type="SAM" id="MobiDB-lite"/>
    </source>
</evidence>
<feature type="compositionally biased region" description="Low complexity" evidence="1">
    <location>
        <begin position="67"/>
        <end position="76"/>
    </location>
</feature>
<feature type="compositionally biased region" description="Low complexity" evidence="1">
    <location>
        <begin position="286"/>
        <end position="320"/>
    </location>
</feature>
<feature type="compositionally biased region" description="Low complexity" evidence="1">
    <location>
        <begin position="1"/>
        <end position="12"/>
    </location>
</feature>
<name>A0ABR1MER8_9PEZI</name>
<dbReference type="EMBL" id="JBBPDW010000015">
    <property type="protein sequence ID" value="KAK7546206.1"/>
    <property type="molecule type" value="Genomic_DNA"/>
</dbReference>
<keyword evidence="3" id="KW-1185">Reference proteome</keyword>
<organism evidence="2 3">
    <name type="scientific">Phyllosticta citricarpa</name>
    <dbReference type="NCBI Taxonomy" id="55181"/>
    <lineage>
        <taxon>Eukaryota</taxon>
        <taxon>Fungi</taxon>
        <taxon>Dikarya</taxon>
        <taxon>Ascomycota</taxon>
        <taxon>Pezizomycotina</taxon>
        <taxon>Dothideomycetes</taxon>
        <taxon>Dothideomycetes incertae sedis</taxon>
        <taxon>Botryosphaeriales</taxon>
        <taxon>Phyllostictaceae</taxon>
        <taxon>Phyllosticta</taxon>
    </lineage>
</organism>